<dbReference type="InterPro" id="IPR041715">
    <property type="entry name" value="HisRS-like_core"/>
</dbReference>
<evidence type="ECO:0000256" key="9">
    <source>
        <dbReference type="ARBA" id="ARBA00047639"/>
    </source>
</evidence>
<evidence type="ECO:0000256" key="3">
    <source>
        <dbReference type="ARBA" id="ARBA00022490"/>
    </source>
</evidence>
<dbReference type="InterPro" id="IPR006195">
    <property type="entry name" value="aa-tRNA-synth_II"/>
</dbReference>
<comment type="catalytic activity">
    <reaction evidence="9 10">
        <text>tRNA(His) + L-histidine + ATP = L-histidyl-tRNA(His) + AMP + diphosphate + H(+)</text>
        <dbReference type="Rhea" id="RHEA:17313"/>
        <dbReference type="Rhea" id="RHEA-COMP:9665"/>
        <dbReference type="Rhea" id="RHEA-COMP:9689"/>
        <dbReference type="ChEBI" id="CHEBI:15378"/>
        <dbReference type="ChEBI" id="CHEBI:30616"/>
        <dbReference type="ChEBI" id="CHEBI:33019"/>
        <dbReference type="ChEBI" id="CHEBI:57595"/>
        <dbReference type="ChEBI" id="CHEBI:78442"/>
        <dbReference type="ChEBI" id="CHEBI:78527"/>
        <dbReference type="ChEBI" id="CHEBI:456215"/>
        <dbReference type="EC" id="6.1.1.21"/>
    </reaction>
</comment>
<evidence type="ECO:0000256" key="10">
    <source>
        <dbReference type="HAMAP-Rule" id="MF_00127"/>
    </source>
</evidence>
<dbReference type="InterPro" id="IPR004516">
    <property type="entry name" value="HisRS/HisZ"/>
</dbReference>
<evidence type="ECO:0000313" key="13">
    <source>
        <dbReference type="EMBL" id="PQJ73408.1"/>
    </source>
</evidence>
<evidence type="ECO:0000256" key="11">
    <source>
        <dbReference type="PIRSR" id="PIRSR001549-1"/>
    </source>
</evidence>
<keyword evidence="4 10" id="KW-0436">Ligase</keyword>
<dbReference type="InterPro" id="IPR015807">
    <property type="entry name" value="His-tRNA-ligase"/>
</dbReference>
<dbReference type="NCBIfam" id="TIGR00442">
    <property type="entry name" value="hisS"/>
    <property type="match status" value="1"/>
</dbReference>
<evidence type="ECO:0000313" key="14">
    <source>
        <dbReference type="Proteomes" id="UP000247345"/>
    </source>
</evidence>
<dbReference type="CDD" id="cd00773">
    <property type="entry name" value="HisRS-like_core"/>
    <property type="match status" value="1"/>
</dbReference>
<dbReference type="PANTHER" id="PTHR11476">
    <property type="entry name" value="HISTIDYL-TRNA SYNTHETASE"/>
    <property type="match status" value="1"/>
</dbReference>
<comment type="subunit">
    <text evidence="2 10">Homodimer.</text>
</comment>
<dbReference type="PROSITE" id="PS50862">
    <property type="entry name" value="AA_TRNA_LIGASE_II"/>
    <property type="match status" value="1"/>
</dbReference>
<keyword evidence="3 10" id="KW-0963">Cytoplasm</keyword>
<evidence type="ECO:0000259" key="12">
    <source>
        <dbReference type="PROSITE" id="PS50862"/>
    </source>
</evidence>
<dbReference type="PANTHER" id="PTHR11476:SF7">
    <property type="entry name" value="HISTIDINE--TRNA LIGASE"/>
    <property type="match status" value="1"/>
</dbReference>
<keyword evidence="5 10" id="KW-0547">Nucleotide-binding</keyword>
<dbReference type="Gene3D" id="3.30.930.10">
    <property type="entry name" value="Bira Bifunctional Protein, Domain 2"/>
    <property type="match status" value="1"/>
</dbReference>
<dbReference type="GO" id="GO:0004821">
    <property type="term" value="F:histidine-tRNA ligase activity"/>
    <property type="evidence" value="ECO:0007669"/>
    <property type="project" value="UniProtKB-UniRule"/>
</dbReference>
<name>A0A2P6CEV3_9FLAO</name>
<dbReference type="InterPro" id="IPR045864">
    <property type="entry name" value="aa-tRNA-synth_II/BPL/LPL"/>
</dbReference>
<dbReference type="EC" id="6.1.1.21" evidence="10"/>
<sequence>MKPSIPKGTRDFSPTEVANRTYIMNTIKTSFETFGFQPIETPSFENSSTLMGKYGEEGDRLIFKILNSGDFLKKADATLLSEKNSLKVTTQISEKALRYDLTVPFARYVVQHQNEITFPFKRYQVQPVWRADRPQKGRFREFFQCDADVVGSKSLWQEVEFIQLYDTVFTKLGLAGTTVKINNRKILSGIAEVIGAQDKLIDFTVALDKLDKIGKEGVVKEMLSKGITEDAIEKVQPLFDFTGSNLDKLASLESMLSTSEEGTSGVEELRFVINSIEELGLETAALEVDVTLARGLNYYTGAIFEVAAPKGVKMGSIGGGGRYDDLTGIFGLKDVSGVGISFGLDRIYLVLEELGLFKAVDNPKPKVIFLNFEASTDVLKMKAIKSLRENGIKSEFYPDLGESNKAQKRQWKYVTNREIEYVVSKVEDDVFTLKNMISGEQTDCTLMDLVTKLKI</sequence>
<keyword evidence="7 10" id="KW-0648">Protein biosynthesis</keyword>
<protein>
    <recommendedName>
        <fullName evidence="10">Histidine--tRNA ligase</fullName>
        <ecNumber evidence="10">6.1.1.21</ecNumber>
    </recommendedName>
    <alternativeName>
        <fullName evidence="10">Histidyl-tRNA synthetase</fullName>
        <shortName evidence="10">HisRS</shortName>
    </alternativeName>
</protein>
<feature type="binding site" evidence="11">
    <location>
        <begin position="298"/>
        <end position="299"/>
    </location>
    <ligand>
        <name>L-histidine</name>
        <dbReference type="ChEBI" id="CHEBI:57595"/>
    </ligand>
</feature>
<evidence type="ECO:0000256" key="8">
    <source>
        <dbReference type="ARBA" id="ARBA00023146"/>
    </source>
</evidence>
<dbReference type="SUPFAM" id="SSF52954">
    <property type="entry name" value="Class II aaRS ABD-related"/>
    <property type="match status" value="1"/>
</dbReference>
<dbReference type="AlphaFoldDB" id="A0A2P6CEV3"/>
<dbReference type="Pfam" id="PF13393">
    <property type="entry name" value="tRNA-synt_His"/>
    <property type="match status" value="1"/>
</dbReference>
<accession>A0A2P6CEV3</accession>
<dbReference type="GO" id="GO:0006427">
    <property type="term" value="P:histidyl-tRNA aminoacylation"/>
    <property type="evidence" value="ECO:0007669"/>
    <property type="project" value="UniProtKB-UniRule"/>
</dbReference>
<evidence type="ECO:0000256" key="2">
    <source>
        <dbReference type="ARBA" id="ARBA00011738"/>
    </source>
</evidence>
<feature type="binding site" evidence="11">
    <location>
        <begin position="100"/>
        <end position="102"/>
    </location>
    <ligand>
        <name>L-histidine</name>
        <dbReference type="ChEBI" id="CHEBI:57595"/>
    </ligand>
</feature>
<feature type="binding site" evidence="11">
    <location>
        <position position="130"/>
    </location>
    <ligand>
        <name>L-histidine</name>
        <dbReference type="ChEBI" id="CHEBI:57595"/>
    </ligand>
</feature>
<keyword evidence="6 10" id="KW-0067">ATP-binding</keyword>
<dbReference type="SUPFAM" id="SSF55681">
    <property type="entry name" value="Class II aaRS and biotin synthetases"/>
    <property type="match status" value="1"/>
</dbReference>
<keyword evidence="8 10" id="KW-0030">Aminoacyl-tRNA synthetase</keyword>
<feature type="domain" description="Aminoacyl-transfer RNA synthetases class-II family profile" evidence="12">
    <location>
        <begin position="1"/>
        <end position="365"/>
    </location>
</feature>
<dbReference type="Proteomes" id="UP000247345">
    <property type="component" value="Unassembled WGS sequence"/>
</dbReference>
<dbReference type="RefSeq" id="WP_105049072.1">
    <property type="nucleotide sequence ID" value="NZ_CP150661.1"/>
</dbReference>
<dbReference type="EMBL" id="MSCK01000001">
    <property type="protein sequence ID" value="PQJ73408.1"/>
    <property type="molecule type" value="Genomic_DNA"/>
</dbReference>
<comment type="subcellular location">
    <subcellularLocation>
        <location evidence="10">Cytoplasm</location>
    </subcellularLocation>
</comment>
<evidence type="ECO:0000256" key="7">
    <source>
        <dbReference type="ARBA" id="ARBA00022917"/>
    </source>
</evidence>
<evidence type="ECO:0000256" key="1">
    <source>
        <dbReference type="ARBA" id="ARBA00008226"/>
    </source>
</evidence>
<evidence type="ECO:0000256" key="4">
    <source>
        <dbReference type="ARBA" id="ARBA00022598"/>
    </source>
</evidence>
<dbReference type="OrthoDB" id="9800814at2"/>
<feature type="binding site" evidence="11">
    <location>
        <position position="148"/>
    </location>
    <ligand>
        <name>L-histidine</name>
        <dbReference type="ChEBI" id="CHEBI:57595"/>
    </ligand>
</feature>
<dbReference type="HAMAP" id="MF_00127">
    <property type="entry name" value="His_tRNA_synth"/>
    <property type="match status" value="1"/>
</dbReference>
<comment type="similarity">
    <text evidence="1 10">Belongs to the class-II aminoacyl-tRNA synthetase family.</text>
</comment>
<feature type="binding site" evidence="11">
    <location>
        <position position="294"/>
    </location>
    <ligand>
        <name>L-histidine</name>
        <dbReference type="ChEBI" id="CHEBI:57595"/>
    </ligand>
</feature>
<dbReference type="FunFam" id="3.30.930.10:FF:000093">
    <property type="entry name" value="Histidine--tRNA ligase"/>
    <property type="match status" value="1"/>
</dbReference>
<feature type="binding site" evidence="11">
    <location>
        <position position="144"/>
    </location>
    <ligand>
        <name>L-histidine</name>
        <dbReference type="ChEBI" id="CHEBI:57595"/>
    </ligand>
</feature>
<dbReference type="PIRSF" id="PIRSF001549">
    <property type="entry name" value="His-tRNA_synth"/>
    <property type="match status" value="1"/>
</dbReference>
<dbReference type="GO" id="GO:0005524">
    <property type="term" value="F:ATP binding"/>
    <property type="evidence" value="ECO:0007669"/>
    <property type="project" value="UniProtKB-UniRule"/>
</dbReference>
<keyword evidence="14" id="KW-1185">Reference proteome</keyword>
<organism evidence="13 14">
    <name type="scientific">Polaribacter butkevichii</name>
    <dbReference type="NCBI Taxonomy" id="218490"/>
    <lineage>
        <taxon>Bacteria</taxon>
        <taxon>Pseudomonadati</taxon>
        <taxon>Bacteroidota</taxon>
        <taxon>Flavobacteriia</taxon>
        <taxon>Flavobacteriales</taxon>
        <taxon>Flavobacteriaceae</taxon>
    </lineage>
</organism>
<dbReference type="InterPro" id="IPR036621">
    <property type="entry name" value="Anticodon-bd_dom_sf"/>
</dbReference>
<reference evidence="13 14" key="1">
    <citation type="submission" date="2016-12" db="EMBL/GenBank/DDBJ databases">
        <title>Trade-off between light-utilization and light-protection in marine flavobacteria.</title>
        <authorList>
            <person name="Kumagai Y."/>
            <person name="Yoshizawa S."/>
            <person name="Kogure K."/>
            <person name="Iwasaki W."/>
        </authorList>
    </citation>
    <scope>NUCLEOTIDE SEQUENCE [LARGE SCALE GENOMIC DNA]</scope>
    <source>
        <strain evidence="13 14">KCTC 12100</strain>
    </source>
</reference>
<comment type="caution">
    <text evidence="13">The sequence shown here is derived from an EMBL/GenBank/DDBJ whole genome shotgun (WGS) entry which is preliminary data.</text>
</comment>
<dbReference type="Gene3D" id="3.40.50.800">
    <property type="entry name" value="Anticodon-binding domain"/>
    <property type="match status" value="1"/>
</dbReference>
<evidence type="ECO:0000256" key="5">
    <source>
        <dbReference type="ARBA" id="ARBA00022741"/>
    </source>
</evidence>
<gene>
    <name evidence="10" type="primary">hisS</name>
    <name evidence="13" type="ORF">BTO14_09090</name>
</gene>
<proteinExistence type="inferred from homology"/>
<dbReference type="GO" id="GO:0005737">
    <property type="term" value="C:cytoplasm"/>
    <property type="evidence" value="ECO:0007669"/>
    <property type="project" value="UniProtKB-SubCell"/>
</dbReference>
<evidence type="ECO:0000256" key="6">
    <source>
        <dbReference type="ARBA" id="ARBA00022840"/>
    </source>
</evidence>